<evidence type="ECO:0000259" key="3">
    <source>
        <dbReference type="Pfam" id="PF13845"/>
    </source>
</evidence>
<reference evidence="4" key="1">
    <citation type="submission" date="2022-09" db="EMBL/GenBank/DDBJ databases">
        <title>Novel species in genus Arthrobacter.</title>
        <authorList>
            <person name="Liu Y."/>
        </authorList>
    </citation>
    <scope>NUCLEOTIDE SEQUENCE</scope>
    <source>
        <strain evidence="4">Zg-Y815</strain>
    </source>
</reference>
<proteinExistence type="predicted"/>
<evidence type="ECO:0000256" key="2">
    <source>
        <dbReference type="SAM" id="Phobius"/>
    </source>
</evidence>
<name>A0ABY5YQW1_9MICC</name>
<dbReference type="Pfam" id="PF13845">
    <property type="entry name" value="Septum_form"/>
    <property type="match status" value="1"/>
</dbReference>
<feature type="compositionally biased region" description="Basic and acidic residues" evidence="1">
    <location>
        <begin position="41"/>
        <end position="52"/>
    </location>
</feature>
<dbReference type="InterPro" id="IPR026004">
    <property type="entry name" value="Septum_form"/>
</dbReference>
<keyword evidence="5" id="KW-1185">Reference proteome</keyword>
<feature type="domain" description="Septum formation-related" evidence="3">
    <location>
        <begin position="339"/>
        <end position="436"/>
    </location>
</feature>
<evidence type="ECO:0000256" key="1">
    <source>
        <dbReference type="SAM" id="MobiDB-lite"/>
    </source>
</evidence>
<feature type="compositionally biased region" description="Basic and acidic residues" evidence="1">
    <location>
        <begin position="192"/>
        <end position="208"/>
    </location>
</feature>
<feature type="compositionally biased region" description="Low complexity" evidence="1">
    <location>
        <begin position="129"/>
        <end position="140"/>
    </location>
</feature>
<feature type="compositionally biased region" description="Low complexity" evidence="1">
    <location>
        <begin position="285"/>
        <end position="298"/>
    </location>
</feature>
<evidence type="ECO:0000313" key="4">
    <source>
        <dbReference type="EMBL" id="UWX96704.1"/>
    </source>
</evidence>
<dbReference type="RefSeq" id="WP_260651997.1">
    <property type="nucleotide sequence ID" value="NZ_CP104275.1"/>
</dbReference>
<organism evidence="4 5">
    <name type="scientific">Arthrobacter zhaoxinii</name>
    <dbReference type="NCBI Taxonomy" id="2964616"/>
    <lineage>
        <taxon>Bacteria</taxon>
        <taxon>Bacillati</taxon>
        <taxon>Actinomycetota</taxon>
        <taxon>Actinomycetes</taxon>
        <taxon>Micrococcales</taxon>
        <taxon>Micrococcaceae</taxon>
        <taxon>Arthrobacter</taxon>
    </lineage>
</organism>
<keyword evidence="2" id="KW-0812">Transmembrane</keyword>
<protein>
    <submittedName>
        <fullName evidence="4">Septum formation family protein</fullName>
    </submittedName>
</protein>
<gene>
    <name evidence="4" type="ORF">N2K95_13815</name>
</gene>
<evidence type="ECO:0000313" key="5">
    <source>
        <dbReference type="Proteomes" id="UP001059859"/>
    </source>
</evidence>
<dbReference type="EMBL" id="CP104275">
    <property type="protein sequence ID" value="UWX96704.1"/>
    <property type="molecule type" value="Genomic_DNA"/>
</dbReference>
<accession>A0ABY5YQW1</accession>
<feature type="transmembrane region" description="Helical" evidence="2">
    <location>
        <begin position="306"/>
        <end position="328"/>
    </location>
</feature>
<keyword evidence="2" id="KW-1133">Transmembrane helix</keyword>
<feature type="region of interest" description="Disordered" evidence="1">
    <location>
        <begin position="1"/>
        <end position="116"/>
    </location>
</feature>
<feature type="compositionally biased region" description="Low complexity" evidence="1">
    <location>
        <begin position="58"/>
        <end position="86"/>
    </location>
</feature>
<feature type="region of interest" description="Disordered" evidence="1">
    <location>
        <begin position="129"/>
        <end position="298"/>
    </location>
</feature>
<dbReference type="Proteomes" id="UP001059859">
    <property type="component" value="Chromosome"/>
</dbReference>
<keyword evidence="2" id="KW-0472">Membrane</keyword>
<feature type="compositionally biased region" description="Basic and acidic residues" evidence="1">
    <location>
        <begin position="244"/>
        <end position="256"/>
    </location>
</feature>
<feature type="compositionally biased region" description="Basic and acidic residues" evidence="1">
    <location>
        <begin position="171"/>
        <end position="185"/>
    </location>
</feature>
<sequence length="453" mass="45977">MSDQKNTPGAASPPPEKEGTPGAFPDLSAHSDSPAWLSADGSHDTGVWERSFDGVAGGDATPAAGDADSAVDTSPGAVPGGDPAAASDLPAEPAVVAPEDLKLEEPTLAEPALSDEAVEAAALDQIASETAAAEADAAEAGRLSGLEPAPAGAEIRVTQDGGQPHAPEALAESREPADAGPDKDPTPAPAPDAEKEQPTQDPEPHPLHGIDAAAPMTDVPAPPPADTDIPREPEAATAAAPSGETRRSRRLAESRRAAGASAASSPGTAADNAAAGPRSDRRDAAPGATAADPAAAGRKSGRNTRLLLVLGGVVLAAVIAILLFVFVFNGKEEGVISEDVSPLELESGACLQDWDDVNSSATVVTCDTPHNAQLVATESLPEDADFPGTEALEEQVNEVCAAVDYTDAAADLPDLTLTKSLPTEQTWATGDRRVDCFVFAPEDQELTESLVQE</sequence>